<keyword evidence="2" id="KW-1185">Reference proteome</keyword>
<evidence type="ECO:0000313" key="2">
    <source>
        <dbReference type="Proteomes" id="UP000035680"/>
    </source>
</evidence>
<dbReference type="Proteomes" id="UP000035680">
    <property type="component" value="Unassembled WGS sequence"/>
</dbReference>
<dbReference type="AlphaFoldDB" id="A0A0K0FKJ0"/>
<dbReference type="WBParaSite" id="SVE_0955400.1">
    <property type="protein sequence ID" value="SVE_0955400.1"/>
    <property type="gene ID" value="SVE_0955400"/>
</dbReference>
<evidence type="ECO:0000313" key="3">
    <source>
        <dbReference type="WBParaSite" id="SVE_0955400.1"/>
    </source>
</evidence>
<name>A0A0K0FKJ0_STRVS</name>
<reference evidence="3" key="2">
    <citation type="submission" date="2015-08" db="UniProtKB">
        <authorList>
            <consortium name="WormBaseParasite"/>
        </authorList>
    </citation>
    <scope>IDENTIFICATION</scope>
</reference>
<evidence type="ECO:0000256" key="1">
    <source>
        <dbReference type="SAM" id="Phobius"/>
    </source>
</evidence>
<keyword evidence="1" id="KW-0812">Transmembrane</keyword>
<keyword evidence="1" id="KW-1133">Transmembrane helix</keyword>
<proteinExistence type="predicted"/>
<sequence>MFITKNSSIIGSSCDSKQNLLEEERLLQNPLNFESFFINPNTKTILENINKRPKCRRKKIDYESTIVSNTEHSQTNSLNQLHNEKNREIKLFAREDDYEKVKNDVDTCFKSKNLQNIQYKSLYNNEKTEHNVEVTRDFKIENEEIIINVNEDKNNIFSYIEKPAEGFEIKEDNHEYESDIISKIENVNPIKKLNFLKKMDVKTCVWIFLSYACLDTFVAIYFACTPLQIAFIIMSMASLLFYKYT</sequence>
<keyword evidence="1" id="KW-0472">Membrane</keyword>
<accession>A0A0K0FKJ0</accession>
<organism evidence="2 3">
    <name type="scientific">Strongyloides venezuelensis</name>
    <name type="common">Threadworm</name>
    <dbReference type="NCBI Taxonomy" id="75913"/>
    <lineage>
        <taxon>Eukaryota</taxon>
        <taxon>Metazoa</taxon>
        <taxon>Ecdysozoa</taxon>
        <taxon>Nematoda</taxon>
        <taxon>Chromadorea</taxon>
        <taxon>Rhabditida</taxon>
        <taxon>Tylenchina</taxon>
        <taxon>Panagrolaimomorpha</taxon>
        <taxon>Strongyloidoidea</taxon>
        <taxon>Strongyloididae</taxon>
        <taxon>Strongyloides</taxon>
    </lineage>
</organism>
<protein>
    <submittedName>
        <fullName evidence="3">Transmembrane protein</fullName>
    </submittedName>
</protein>
<reference evidence="2" key="1">
    <citation type="submission" date="2014-07" db="EMBL/GenBank/DDBJ databases">
        <authorList>
            <person name="Martin A.A"/>
            <person name="De Silva N."/>
        </authorList>
    </citation>
    <scope>NUCLEOTIDE SEQUENCE</scope>
</reference>
<feature type="transmembrane region" description="Helical" evidence="1">
    <location>
        <begin position="227"/>
        <end position="244"/>
    </location>
</feature>